<feature type="compositionally biased region" description="Basic residues" evidence="1">
    <location>
        <begin position="86"/>
        <end position="97"/>
    </location>
</feature>
<feature type="compositionally biased region" description="Low complexity" evidence="1">
    <location>
        <begin position="104"/>
        <end position="115"/>
    </location>
</feature>
<sequence>MADAKKIDREVLAYLITRGNCGRASTTTKKNKSSKNHHKPPVFDCECFDCYTNYWLRWDSSPNRELIHEIIEAFENHQGENSVSRSKSKRGKKKEKPGRRVELVSESTVSESHVSTPDNSLGRLSEAEVVEREPEDVEEESTVEIPAAAGADQKGLARKRKDCSSILLSSTPKKNNSSLQMKKKGKVYPSPPPTQPPSSSSSSSRYLNEDESLSVLRLLPATILVLVSVLSTEDREVLAYLITRGNCGRASTTTKKNKSSKNHHKTPVFDCECFDCYTSYWLRWDSSPNRELIHEVIEAFENHQGENSVSRNKSKRGKKKEKPGRRVELVSESTVSESHVSTPDNSLGRLSGAEVVEREPQDVEEESTVEIPAAAGADQKGLARKVLPDVLGLLNSSFWRLWNPNA</sequence>
<feature type="region of interest" description="Disordered" evidence="1">
    <location>
        <begin position="78"/>
        <end position="206"/>
    </location>
</feature>
<gene>
    <name evidence="2" type="ORF">F2Q69_00000521</name>
</gene>
<comment type="caution">
    <text evidence="2">The sequence shown here is derived from an EMBL/GenBank/DDBJ whole genome shotgun (WGS) entry which is preliminary data.</text>
</comment>
<name>A0A8S9P9L1_BRACR</name>
<dbReference type="PANTHER" id="PTHR31903">
    <property type="entry name" value="F12F1.11-RELATED"/>
    <property type="match status" value="1"/>
</dbReference>
<reference evidence="2" key="1">
    <citation type="submission" date="2019-12" db="EMBL/GenBank/DDBJ databases">
        <title>Genome sequencing and annotation of Brassica cretica.</title>
        <authorList>
            <person name="Studholme D.J."/>
            <person name="Sarris P."/>
        </authorList>
    </citation>
    <scope>NUCLEOTIDE SEQUENCE</scope>
    <source>
        <strain evidence="2">PFS-109/04</strain>
        <tissue evidence="2">Leaf</tissue>
    </source>
</reference>
<dbReference type="EMBL" id="QGKX02001521">
    <property type="protein sequence ID" value="KAF3510881.1"/>
    <property type="molecule type" value="Genomic_DNA"/>
</dbReference>
<protein>
    <submittedName>
        <fullName evidence="2">Uncharacterized protein</fullName>
    </submittedName>
</protein>
<feature type="compositionally biased region" description="Basic residues" evidence="1">
    <location>
        <begin position="312"/>
        <end position="323"/>
    </location>
</feature>
<feature type="compositionally biased region" description="Polar residues" evidence="1">
    <location>
        <begin position="166"/>
        <end position="180"/>
    </location>
</feature>
<organism evidence="2 3">
    <name type="scientific">Brassica cretica</name>
    <name type="common">Mustard</name>
    <dbReference type="NCBI Taxonomy" id="69181"/>
    <lineage>
        <taxon>Eukaryota</taxon>
        <taxon>Viridiplantae</taxon>
        <taxon>Streptophyta</taxon>
        <taxon>Embryophyta</taxon>
        <taxon>Tracheophyta</taxon>
        <taxon>Spermatophyta</taxon>
        <taxon>Magnoliopsida</taxon>
        <taxon>eudicotyledons</taxon>
        <taxon>Gunneridae</taxon>
        <taxon>Pentapetalae</taxon>
        <taxon>rosids</taxon>
        <taxon>malvids</taxon>
        <taxon>Brassicales</taxon>
        <taxon>Brassicaceae</taxon>
        <taxon>Brassiceae</taxon>
        <taxon>Brassica</taxon>
    </lineage>
</organism>
<dbReference type="Proteomes" id="UP000712600">
    <property type="component" value="Unassembled WGS sequence"/>
</dbReference>
<dbReference type="AlphaFoldDB" id="A0A8S9P9L1"/>
<feature type="compositionally biased region" description="Low complexity" evidence="1">
    <location>
        <begin position="330"/>
        <end position="341"/>
    </location>
</feature>
<accession>A0A8S9P9L1</accession>
<feature type="region of interest" description="Disordered" evidence="1">
    <location>
        <begin position="304"/>
        <end position="348"/>
    </location>
</feature>
<evidence type="ECO:0000313" key="3">
    <source>
        <dbReference type="Proteomes" id="UP000712600"/>
    </source>
</evidence>
<feature type="compositionally biased region" description="Acidic residues" evidence="1">
    <location>
        <begin position="133"/>
        <end position="142"/>
    </location>
</feature>
<dbReference type="PANTHER" id="PTHR31903:SF19">
    <property type="match status" value="1"/>
</dbReference>
<evidence type="ECO:0000256" key="1">
    <source>
        <dbReference type="SAM" id="MobiDB-lite"/>
    </source>
</evidence>
<evidence type="ECO:0000313" key="2">
    <source>
        <dbReference type="EMBL" id="KAF3510881.1"/>
    </source>
</evidence>
<proteinExistence type="predicted"/>